<dbReference type="InterPro" id="IPR051560">
    <property type="entry name" value="MAM_domain-containing"/>
</dbReference>
<dbReference type="Pfam" id="PF00629">
    <property type="entry name" value="MAM"/>
    <property type="match status" value="4"/>
</dbReference>
<feature type="disulfide bond" evidence="2">
    <location>
        <begin position="62"/>
        <end position="80"/>
    </location>
</feature>
<feature type="disulfide bond" evidence="2">
    <location>
        <begin position="836"/>
        <end position="851"/>
    </location>
</feature>
<evidence type="ECO:0000256" key="1">
    <source>
        <dbReference type="ARBA" id="ARBA00023157"/>
    </source>
</evidence>
<evidence type="ECO:0000259" key="4">
    <source>
        <dbReference type="PROSITE" id="PS50060"/>
    </source>
</evidence>
<dbReference type="PROSITE" id="PS50068">
    <property type="entry name" value="LDLRA_2"/>
    <property type="match status" value="3"/>
</dbReference>
<dbReference type="Gene3D" id="4.10.400.10">
    <property type="entry name" value="Low-density Lipoprotein Receptor"/>
    <property type="match status" value="3"/>
</dbReference>
<feature type="domain" description="MAM" evidence="4">
    <location>
        <begin position="586"/>
        <end position="746"/>
    </location>
</feature>
<dbReference type="InterPro" id="IPR002172">
    <property type="entry name" value="LDrepeatLR_classA_rpt"/>
</dbReference>
<dbReference type="Pfam" id="PF00057">
    <property type="entry name" value="Ldl_recept_a"/>
    <property type="match status" value="3"/>
</dbReference>
<dbReference type="PANTHER" id="PTHR23282">
    <property type="entry name" value="APICAL ENDOSOMAL GLYCOPROTEIN PRECURSOR"/>
    <property type="match status" value="1"/>
</dbReference>
<dbReference type="EMBL" id="JH430718">
    <property type="status" value="NOT_ANNOTATED_CDS"/>
    <property type="molecule type" value="Genomic_DNA"/>
</dbReference>
<dbReference type="STRING" id="126957.T1IL39"/>
<keyword evidence="6" id="KW-1185">Reference proteome</keyword>
<dbReference type="PROSITE" id="PS00022">
    <property type="entry name" value="EGF_1"/>
    <property type="match status" value="1"/>
</dbReference>
<keyword evidence="1 2" id="KW-1015">Disulfide bond</keyword>
<evidence type="ECO:0000313" key="6">
    <source>
        <dbReference type="Proteomes" id="UP000014500"/>
    </source>
</evidence>
<sequence length="1040" mass="115475">MPDNSKSDQDAGNLRHAVLSEGIRGNLPLILLETLITAIYNFSVEELDGTVPTVCMEGQFACGDDTCIPKTSVCNFEKDCKDGSDEDNCGTCDFEDGECGWADSSVGMYRWKKTQDLSGTTPSPVSRNNLSKWVMSVVRTTNAYSAIPNAYLQSAVLGRTATTCKFIFGYHTKTNDGKFKLNVRNLAKAFEKTIAILNNSNSENWVKLTIPLGSFQPGYQIVFEADVTQGHFESDVPDFAVDDIQFINCSAVAEMTNPTYSDLNCTFENGNTCNWYQELAADVLDWQTTIGITNGTGPGSDHTNNNKGHYLFVSSYTPGYYSSGSEAWLVSPIIPATKQKTCLTFWYHMFGENVGAIGVSIFNATSKVDDAWLQHDSEGNVWRPAFVNIDEQPDNYQIVISGLVESNSPHIIAIDDIEYYNSACISGAYENNFETSDGGWVHKSSNTEDKWRVVRMDHEIRGSDHTTGTQYGHALNFNGNDGSTAVVSNPTSFRSSDKGSCFQFWYMMTDDEYSNIVVAKIVNSTRIHNMFYAYNPYEWHFGQITIPPSEDFRVDFTATVVGFTRNRHSFFLDDFIIRNESCLPDGSCDFESSSCGWSPYYASRRIKWLRSSAATPSNLTGPAVDATGNPKGSYLFLDSVLGISGEADLRSPQLQTESNTTCFSFSYHISGPDVGSLRVEVILSNYDSIEVFRVTSPREKKWIPVHLEIHNLTEYYFIRIVGMLNPSPMGDIAMDNFTVTPDICPQKLVLPPITITTTLRTTISTPSTTLKIKPVTTKQPTKKTTKSSTTKIITKPIEKSTTQRLSKTSTPSSLICADNEHSCSLNGKCIKSVYWCDGNKDCPSGEDEAKCEERKCPKETFSCASEPGKCIEKKRLCDGSFDCTDKSDESQCECYTDLCLNKAICTKQDKLAVCNCADNYHGNRCQFEALTKADEKPSNLGWVAAVVLIVILAIVAGTILYLKKYRNPNVTENAPMTIDNPMYETPTEALEYDSFNYKDPDTTIPSGLDETDGKIKILMFYVDPHDLASPNGNNRNQSIQ</sequence>
<proteinExistence type="predicted"/>
<keyword evidence="3" id="KW-0812">Transmembrane</keyword>
<dbReference type="SMART" id="SM00181">
    <property type="entry name" value="EGF"/>
    <property type="match status" value="2"/>
</dbReference>
<dbReference type="InterPro" id="IPR000742">
    <property type="entry name" value="EGF"/>
</dbReference>
<feature type="domain" description="MAM" evidence="4">
    <location>
        <begin position="263"/>
        <end position="426"/>
    </location>
</feature>
<name>T1IL39_STRMM</name>
<dbReference type="Gene3D" id="2.10.25.10">
    <property type="entry name" value="Laminin"/>
    <property type="match status" value="1"/>
</dbReference>
<comment type="caution">
    <text evidence="2">Lacks conserved residue(s) required for the propagation of feature annotation.</text>
</comment>
<dbReference type="InterPro" id="IPR000998">
    <property type="entry name" value="MAM_dom"/>
</dbReference>
<dbReference type="eggNOG" id="KOG1215">
    <property type="taxonomic scope" value="Eukaryota"/>
</dbReference>
<dbReference type="OMA" id="IPEEGTW"/>
<dbReference type="PANTHER" id="PTHR23282:SF101">
    <property type="entry name" value="MAM DOMAIN-CONTAINING PROTEIN"/>
    <property type="match status" value="1"/>
</dbReference>
<dbReference type="SUPFAM" id="SSF57424">
    <property type="entry name" value="LDL receptor-like module"/>
    <property type="match status" value="3"/>
</dbReference>
<dbReference type="Gene3D" id="2.60.120.200">
    <property type="match status" value="4"/>
</dbReference>
<protein>
    <recommendedName>
        <fullName evidence="4">MAM domain-containing protein</fullName>
    </recommendedName>
</protein>
<evidence type="ECO:0000256" key="2">
    <source>
        <dbReference type="PROSITE-ProRule" id="PRU00124"/>
    </source>
</evidence>
<dbReference type="AlphaFoldDB" id="T1IL39"/>
<keyword evidence="3" id="KW-1133">Transmembrane helix</keyword>
<evidence type="ECO:0000313" key="5">
    <source>
        <dbReference type="EnsemblMetazoa" id="SMAR001658-PA"/>
    </source>
</evidence>
<reference evidence="5" key="2">
    <citation type="submission" date="2015-02" db="UniProtKB">
        <authorList>
            <consortium name="EnsemblMetazoa"/>
        </authorList>
    </citation>
    <scope>IDENTIFICATION</scope>
</reference>
<dbReference type="EnsemblMetazoa" id="SMAR001658-RA">
    <property type="protein sequence ID" value="SMAR001658-PA"/>
    <property type="gene ID" value="SMAR001658"/>
</dbReference>
<dbReference type="SMART" id="SM00137">
    <property type="entry name" value="MAM"/>
    <property type="match status" value="2"/>
</dbReference>
<organism evidence="5 6">
    <name type="scientific">Strigamia maritima</name>
    <name type="common">European centipede</name>
    <name type="synonym">Geophilus maritimus</name>
    <dbReference type="NCBI Taxonomy" id="126957"/>
    <lineage>
        <taxon>Eukaryota</taxon>
        <taxon>Metazoa</taxon>
        <taxon>Ecdysozoa</taxon>
        <taxon>Arthropoda</taxon>
        <taxon>Myriapoda</taxon>
        <taxon>Chilopoda</taxon>
        <taxon>Pleurostigmophora</taxon>
        <taxon>Geophilomorpha</taxon>
        <taxon>Linotaeniidae</taxon>
        <taxon>Strigamia</taxon>
    </lineage>
</organism>
<dbReference type="PROSITE" id="PS50060">
    <property type="entry name" value="MAM_2"/>
    <property type="match status" value="4"/>
</dbReference>
<dbReference type="HOGENOM" id="CLU_292773_0_0_1"/>
<dbReference type="SUPFAM" id="SSF49899">
    <property type="entry name" value="Concanavalin A-like lectins/glucanases"/>
    <property type="match status" value="4"/>
</dbReference>
<feature type="transmembrane region" description="Helical" evidence="3">
    <location>
        <begin position="940"/>
        <end position="962"/>
    </location>
</feature>
<feature type="domain" description="MAM" evidence="4">
    <location>
        <begin position="429"/>
        <end position="584"/>
    </location>
</feature>
<dbReference type="InterPro" id="IPR013320">
    <property type="entry name" value="ConA-like_dom_sf"/>
</dbReference>
<dbReference type="InterPro" id="IPR036055">
    <property type="entry name" value="LDL_receptor-like_sf"/>
</dbReference>
<keyword evidence="3" id="KW-0472">Membrane</keyword>
<dbReference type="CDD" id="cd06263">
    <property type="entry name" value="MAM"/>
    <property type="match status" value="2"/>
</dbReference>
<feature type="disulfide bond" evidence="2">
    <location>
        <begin position="55"/>
        <end position="67"/>
    </location>
</feature>
<dbReference type="CDD" id="cd00112">
    <property type="entry name" value="LDLa"/>
    <property type="match status" value="3"/>
</dbReference>
<accession>T1IL39</accession>
<reference evidence="6" key="1">
    <citation type="submission" date="2011-05" db="EMBL/GenBank/DDBJ databases">
        <authorList>
            <person name="Richards S.R."/>
            <person name="Qu J."/>
            <person name="Jiang H."/>
            <person name="Jhangiani S.N."/>
            <person name="Agravi P."/>
            <person name="Goodspeed R."/>
            <person name="Gross S."/>
            <person name="Mandapat C."/>
            <person name="Jackson L."/>
            <person name="Mathew T."/>
            <person name="Pu L."/>
            <person name="Thornton R."/>
            <person name="Saada N."/>
            <person name="Wilczek-Boney K.B."/>
            <person name="Lee S."/>
            <person name="Kovar C."/>
            <person name="Wu Y."/>
            <person name="Scherer S.E."/>
            <person name="Worley K.C."/>
            <person name="Muzny D.M."/>
            <person name="Gibbs R."/>
        </authorList>
    </citation>
    <scope>NUCLEOTIDE SEQUENCE</scope>
    <source>
        <strain evidence="6">Brora</strain>
    </source>
</reference>
<dbReference type="GO" id="GO:0016020">
    <property type="term" value="C:membrane"/>
    <property type="evidence" value="ECO:0007669"/>
    <property type="project" value="InterPro"/>
</dbReference>
<feature type="domain" description="MAM" evidence="4">
    <location>
        <begin position="90"/>
        <end position="251"/>
    </location>
</feature>
<evidence type="ECO:0000256" key="3">
    <source>
        <dbReference type="SAM" id="Phobius"/>
    </source>
</evidence>
<feature type="disulfide bond" evidence="2">
    <location>
        <begin position="74"/>
        <end position="89"/>
    </location>
</feature>
<feature type="disulfide bond" evidence="2">
    <location>
        <begin position="877"/>
        <end position="892"/>
    </location>
</feature>
<dbReference type="Proteomes" id="UP000014500">
    <property type="component" value="Unassembled WGS sequence"/>
</dbReference>
<dbReference type="PhylomeDB" id="T1IL39"/>
<dbReference type="PRINTS" id="PR00261">
    <property type="entry name" value="LDLRECEPTOR"/>
</dbReference>
<dbReference type="SMART" id="SM00192">
    <property type="entry name" value="LDLa"/>
    <property type="match status" value="3"/>
</dbReference>